<name>A0A3A9KMJ5_9BACI</name>
<feature type="domain" description="Mur ligase C-terminal" evidence="4">
    <location>
        <begin position="162"/>
        <end position="290"/>
    </location>
</feature>
<dbReference type="Gene3D" id="3.90.190.20">
    <property type="entry name" value="Mur ligase, C-terminal domain"/>
    <property type="match status" value="1"/>
</dbReference>
<organism evidence="6 7">
    <name type="scientific">Salipaludibacillus neizhouensis</name>
    <dbReference type="NCBI Taxonomy" id="885475"/>
    <lineage>
        <taxon>Bacteria</taxon>
        <taxon>Bacillati</taxon>
        <taxon>Bacillota</taxon>
        <taxon>Bacilli</taxon>
        <taxon>Bacillales</taxon>
        <taxon>Bacillaceae</taxon>
    </lineage>
</organism>
<proteinExistence type="predicted"/>
<dbReference type="PANTHER" id="PTHR43024">
    <property type="entry name" value="UDP-N-ACETYLMURAMOYL-TRIPEPTIDE--D-ALANYL-D-ALANINE LIGASE"/>
    <property type="match status" value="1"/>
</dbReference>
<evidence type="ECO:0000313" key="7">
    <source>
        <dbReference type="Proteomes" id="UP000281498"/>
    </source>
</evidence>
<evidence type="ECO:0000256" key="3">
    <source>
        <dbReference type="ARBA" id="ARBA00022840"/>
    </source>
</evidence>
<dbReference type="GO" id="GO:0005524">
    <property type="term" value="F:ATP binding"/>
    <property type="evidence" value="ECO:0007669"/>
    <property type="project" value="UniProtKB-KW"/>
</dbReference>
<keyword evidence="7" id="KW-1185">Reference proteome</keyword>
<evidence type="ECO:0000256" key="1">
    <source>
        <dbReference type="ARBA" id="ARBA00022598"/>
    </source>
</evidence>
<dbReference type="GO" id="GO:0016881">
    <property type="term" value="F:acid-amino acid ligase activity"/>
    <property type="evidence" value="ECO:0007669"/>
    <property type="project" value="InterPro"/>
</dbReference>
<dbReference type="AlphaFoldDB" id="A0A3A9KMJ5"/>
<dbReference type="InterPro" id="IPR004101">
    <property type="entry name" value="Mur_ligase_C"/>
</dbReference>
<keyword evidence="3" id="KW-0067">ATP-binding</keyword>
<sequence>MVVEFGMSRHGHIRSHLRYIRPNIGVITNVGSAHIGNFGGRVEGLARAKSELIKGITSNGTLLVNADDSNSKLLHTQKFKGTMITVGIHHEKANYRATNIEYTKKGMSFQLILDRKSQKFQIPIYGEHNIYNAIFAIAVNHYLGFSHTEINTGLKKYRKLKRRLNIRRIRSGITIIDDSYSANPHAVKSAIDVLSHIGKGSNKVAVLGSMTRLGAYRVKGHKEVGKYIVERDIQHLYTYGKDAQWIKDSAIEYGFPKQNAYHFTDKRALHYHLLRKIASESQTTILIKGSNKMKMGKTVQLLIKHK</sequence>
<dbReference type="InterPro" id="IPR051046">
    <property type="entry name" value="MurCDEF_CellWall_CoF430Synth"/>
</dbReference>
<dbReference type="Pfam" id="PF08245">
    <property type="entry name" value="Mur_ligase_M"/>
    <property type="match status" value="1"/>
</dbReference>
<dbReference type="SUPFAM" id="SSF53244">
    <property type="entry name" value="MurD-like peptide ligases, peptide-binding domain"/>
    <property type="match status" value="1"/>
</dbReference>
<dbReference type="Proteomes" id="UP000281498">
    <property type="component" value="Unassembled WGS sequence"/>
</dbReference>
<evidence type="ECO:0000259" key="4">
    <source>
        <dbReference type="Pfam" id="PF02875"/>
    </source>
</evidence>
<reference evidence="6 7" key="1">
    <citation type="submission" date="2017-10" db="EMBL/GenBank/DDBJ databases">
        <title>Bacillus sp. nov., a halophilic bacterium isolated from a Keqin Lake.</title>
        <authorList>
            <person name="Wang H."/>
        </authorList>
    </citation>
    <scope>NUCLEOTIDE SEQUENCE [LARGE SCALE GENOMIC DNA]</scope>
    <source>
        <strain evidence="6 7">KCTC 13187</strain>
    </source>
</reference>
<dbReference type="Pfam" id="PF02875">
    <property type="entry name" value="Mur_ligase_C"/>
    <property type="match status" value="1"/>
</dbReference>
<feature type="domain" description="Mur ligase central" evidence="5">
    <location>
        <begin position="2"/>
        <end position="139"/>
    </location>
</feature>
<dbReference type="InterPro" id="IPR036615">
    <property type="entry name" value="Mur_ligase_C_dom_sf"/>
</dbReference>
<dbReference type="InterPro" id="IPR036565">
    <property type="entry name" value="Mur-like_cat_sf"/>
</dbReference>
<comment type="caution">
    <text evidence="6">The sequence shown here is derived from an EMBL/GenBank/DDBJ whole genome shotgun (WGS) entry which is preliminary data.</text>
</comment>
<dbReference type="PANTHER" id="PTHR43024:SF1">
    <property type="entry name" value="UDP-N-ACETYLMURAMOYL-TRIPEPTIDE--D-ALANYL-D-ALANINE LIGASE"/>
    <property type="match status" value="1"/>
</dbReference>
<keyword evidence="2" id="KW-0547">Nucleotide-binding</keyword>
<accession>A0A3A9KMJ5</accession>
<dbReference type="SUPFAM" id="SSF53623">
    <property type="entry name" value="MurD-like peptide ligases, catalytic domain"/>
    <property type="match status" value="1"/>
</dbReference>
<protein>
    <submittedName>
        <fullName evidence="6">Mur ligase</fullName>
    </submittedName>
</protein>
<evidence type="ECO:0000259" key="5">
    <source>
        <dbReference type="Pfam" id="PF08245"/>
    </source>
</evidence>
<dbReference type="Gene3D" id="3.40.1190.10">
    <property type="entry name" value="Mur-like, catalytic domain"/>
    <property type="match status" value="1"/>
</dbReference>
<keyword evidence="1 6" id="KW-0436">Ligase</keyword>
<dbReference type="OrthoDB" id="9801978at2"/>
<evidence type="ECO:0000313" key="6">
    <source>
        <dbReference type="EMBL" id="RKL69115.1"/>
    </source>
</evidence>
<dbReference type="InterPro" id="IPR013221">
    <property type="entry name" value="Mur_ligase_cen"/>
</dbReference>
<evidence type="ECO:0000256" key="2">
    <source>
        <dbReference type="ARBA" id="ARBA00022741"/>
    </source>
</evidence>
<dbReference type="EMBL" id="PDOE01000001">
    <property type="protein sequence ID" value="RKL69115.1"/>
    <property type="molecule type" value="Genomic_DNA"/>
</dbReference>
<gene>
    <name evidence="6" type="ORF">CR203_03505</name>
</gene>